<feature type="domain" description="Endonuclease/exonuclease/phosphatase" evidence="3">
    <location>
        <begin position="67"/>
        <end position="354"/>
    </location>
</feature>
<dbReference type="GO" id="GO:0003824">
    <property type="term" value="F:catalytic activity"/>
    <property type="evidence" value="ECO:0007669"/>
    <property type="project" value="InterPro"/>
</dbReference>
<dbReference type="Gene3D" id="3.60.10.10">
    <property type="entry name" value="Endonuclease/exonuclease/phosphatase"/>
    <property type="match status" value="1"/>
</dbReference>
<dbReference type="Pfam" id="PF03372">
    <property type="entry name" value="Exo_endo_phos"/>
    <property type="match status" value="1"/>
</dbReference>
<evidence type="ECO:0000256" key="2">
    <source>
        <dbReference type="SAM" id="SignalP"/>
    </source>
</evidence>
<protein>
    <recommendedName>
        <fullName evidence="3">Endonuclease/exonuclease/phosphatase domain-containing protein</fullName>
    </recommendedName>
</protein>
<name>A0A3N2BFW3_9MICO</name>
<sequence length="388" mass="40915">MRASWASRPLVTAAATIGTLALAAGMSAPASATVLADSGTAAALRVLSYDVSLEHDLTASLPDGADDEAAAVAQVLQTVRPDVVLLGGFGESLSEVELEEAVELFVDEYLAVGQNGEEALSYTFSYSGLPAQSSGEAHGAGMVLFSQYPIDTEGLRTFSTFQWSDMPGALLPEDGAEAEAGALSTSGHWDVPIEVGSTTVHLLASHPASTVDADDPALRRNHDELRFWADYVRGVRPWDRSYIYDDEGAHGGLMTGKRFVILGRLGADPEDGEAYDEAIAQLLGHPRVHDPEPVSTGAREAAETQGRVNSQHSGDAELDTADLADDGPGNLRLDYVLPSKNLPVADSGVFWPAADEPGSELTGIEPFPASAHRPVWVDLLVPGLETTN</sequence>
<dbReference type="InterPro" id="IPR036691">
    <property type="entry name" value="Endo/exonu/phosph_ase_sf"/>
</dbReference>
<evidence type="ECO:0000313" key="5">
    <source>
        <dbReference type="Proteomes" id="UP000280668"/>
    </source>
</evidence>
<dbReference type="InterPro" id="IPR005135">
    <property type="entry name" value="Endo/exonuclease/phosphatase"/>
</dbReference>
<dbReference type="AlphaFoldDB" id="A0A3N2BFW3"/>
<reference evidence="4 5" key="1">
    <citation type="submission" date="2018-11" db="EMBL/GenBank/DDBJ databases">
        <title>Sequencing the genomes of 1000 actinobacteria strains.</title>
        <authorList>
            <person name="Klenk H.-P."/>
        </authorList>
    </citation>
    <scope>NUCLEOTIDE SEQUENCE [LARGE SCALE GENOMIC DNA]</scope>
    <source>
        <strain evidence="4 5">DSM 11294</strain>
    </source>
</reference>
<keyword evidence="2" id="KW-0732">Signal</keyword>
<comment type="caution">
    <text evidence="4">The sequence shown here is derived from an EMBL/GenBank/DDBJ whole genome shotgun (WGS) entry which is preliminary data.</text>
</comment>
<evidence type="ECO:0000313" key="4">
    <source>
        <dbReference type="EMBL" id="ROR73954.1"/>
    </source>
</evidence>
<dbReference type="EMBL" id="RKHK01000001">
    <property type="protein sequence ID" value="ROR73954.1"/>
    <property type="molecule type" value="Genomic_DNA"/>
</dbReference>
<feature type="compositionally biased region" description="Acidic residues" evidence="1">
    <location>
        <begin position="316"/>
        <end position="325"/>
    </location>
</feature>
<accession>A0A3N2BFW3</accession>
<dbReference type="SUPFAM" id="SSF56219">
    <property type="entry name" value="DNase I-like"/>
    <property type="match status" value="1"/>
</dbReference>
<feature type="signal peptide" evidence="2">
    <location>
        <begin position="1"/>
        <end position="32"/>
    </location>
</feature>
<feature type="chain" id="PRO_5018009426" description="Endonuclease/exonuclease/phosphatase domain-containing protein" evidence="2">
    <location>
        <begin position="33"/>
        <end position="388"/>
    </location>
</feature>
<keyword evidence="5" id="KW-1185">Reference proteome</keyword>
<dbReference type="Proteomes" id="UP000280668">
    <property type="component" value="Unassembled WGS sequence"/>
</dbReference>
<gene>
    <name evidence="4" type="ORF">EDD31_2349</name>
</gene>
<proteinExistence type="predicted"/>
<dbReference type="RefSeq" id="WP_123304306.1">
    <property type="nucleotide sequence ID" value="NZ_RKHK01000001.1"/>
</dbReference>
<evidence type="ECO:0000259" key="3">
    <source>
        <dbReference type="Pfam" id="PF03372"/>
    </source>
</evidence>
<feature type="region of interest" description="Disordered" evidence="1">
    <location>
        <begin position="287"/>
        <end position="325"/>
    </location>
</feature>
<evidence type="ECO:0000256" key="1">
    <source>
        <dbReference type="SAM" id="MobiDB-lite"/>
    </source>
</evidence>
<organism evidence="4 5">
    <name type="scientific">Bogoriella caseilytica</name>
    <dbReference type="NCBI Taxonomy" id="56055"/>
    <lineage>
        <taxon>Bacteria</taxon>
        <taxon>Bacillati</taxon>
        <taxon>Actinomycetota</taxon>
        <taxon>Actinomycetes</taxon>
        <taxon>Micrococcales</taxon>
        <taxon>Bogoriellaceae</taxon>
        <taxon>Bogoriella</taxon>
    </lineage>
</organism>
<dbReference type="OrthoDB" id="292013at2"/>